<feature type="domain" description="Flagellar basal-body/hook protein C-terminal" evidence="6">
    <location>
        <begin position="191"/>
        <end position="233"/>
    </location>
</feature>
<dbReference type="RefSeq" id="WP_161315353.1">
    <property type="nucleotide sequence ID" value="NZ_WTUW01000002.1"/>
</dbReference>
<keyword evidence="3 4" id="KW-0975">Bacterial flagellum</keyword>
<keyword evidence="8" id="KW-0966">Cell projection</keyword>
<dbReference type="Pfam" id="PF06429">
    <property type="entry name" value="Flg_bbr_C"/>
    <property type="match status" value="1"/>
</dbReference>
<comment type="caution">
    <text evidence="8">The sequence shown here is derived from an EMBL/GenBank/DDBJ whole genome shotgun (WGS) entry which is preliminary data.</text>
</comment>
<dbReference type="NCBIfam" id="TIGR03506">
    <property type="entry name" value="FlgEFG_subfam"/>
    <property type="match status" value="1"/>
</dbReference>
<sequence>MENAVFIGLSQQMALKRRMDITANNLANVNTTAFKSEHPLFEEFLVKRPDQDAVSFVQDYGSYRDLREGEFTHTGRPLDLAISGEGYFSIETPEGIRYTRNGSFRLDPDGNIVTINNQALLDENNRKITVNLQFQELTVAPDGTVTTGPGQTQKIGLFDFENPQVLKQVGSGLYDAENFQPQATTDVNIMQRTLEKSNVQPILEMTAMIDIMRAYQSAQQLLDSEHELQMKTIEEMPTVQ</sequence>
<evidence type="ECO:0000256" key="4">
    <source>
        <dbReference type="RuleBase" id="RU362116"/>
    </source>
</evidence>
<dbReference type="PROSITE" id="PS00588">
    <property type="entry name" value="FLAGELLA_BB_ROD"/>
    <property type="match status" value="1"/>
</dbReference>
<organism evidence="8 9">
    <name type="scientific">Sneathiella litorea</name>
    <dbReference type="NCBI Taxonomy" id="2606216"/>
    <lineage>
        <taxon>Bacteria</taxon>
        <taxon>Pseudomonadati</taxon>
        <taxon>Pseudomonadota</taxon>
        <taxon>Alphaproteobacteria</taxon>
        <taxon>Sneathiellales</taxon>
        <taxon>Sneathiellaceae</taxon>
        <taxon>Sneathiella</taxon>
    </lineage>
</organism>
<dbReference type="SUPFAM" id="SSF117143">
    <property type="entry name" value="Flagellar hook protein flgE"/>
    <property type="match status" value="1"/>
</dbReference>
<dbReference type="AlphaFoldDB" id="A0A6L8W8H0"/>
<keyword evidence="8" id="KW-0969">Cilium</keyword>
<evidence type="ECO:0000256" key="1">
    <source>
        <dbReference type="ARBA" id="ARBA00004117"/>
    </source>
</evidence>
<dbReference type="Pfam" id="PF00460">
    <property type="entry name" value="Flg_bb_rod"/>
    <property type="match status" value="1"/>
</dbReference>
<reference evidence="8 9" key="1">
    <citation type="submission" date="2019-12" db="EMBL/GenBank/DDBJ databases">
        <title>Snethiella sp. nov. sp. isolated from sea sand.</title>
        <authorList>
            <person name="Kim J."/>
            <person name="Jeong S.E."/>
            <person name="Jung H.S."/>
            <person name="Jeon C.O."/>
        </authorList>
    </citation>
    <scope>NUCLEOTIDE SEQUENCE [LARGE SCALE GENOMIC DNA]</scope>
    <source>
        <strain evidence="8 9">DP05</strain>
    </source>
</reference>
<dbReference type="InterPro" id="IPR010930">
    <property type="entry name" value="Flg_bb/hook_C_dom"/>
</dbReference>
<dbReference type="EMBL" id="WTUW01000002">
    <property type="protein sequence ID" value="MZR30803.1"/>
    <property type="molecule type" value="Genomic_DNA"/>
</dbReference>
<evidence type="ECO:0000259" key="5">
    <source>
        <dbReference type="Pfam" id="PF00460"/>
    </source>
</evidence>
<dbReference type="GO" id="GO:0071978">
    <property type="term" value="P:bacterial-type flagellum-dependent swarming motility"/>
    <property type="evidence" value="ECO:0007669"/>
    <property type="project" value="TreeGrafter"/>
</dbReference>
<gene>
    <name evidence="8" type="primary">flgF</name>
    <name evidence="8" type="ORF">GQE98_09175</name>
</gene>
<dbReference type="InterPro" id="IPR053967">
    <property type="entry name" value="LlgE_F_G-like_D1"/>
</dbReference>
<dbReference type="InterPro" id="IPR019776">
    <property type="entry name" value="Flagellar_basal_body_rod_CS"/>
</dbReference>
<feature type="domain" description="Flagellar basal body rod protein N-terminal" evidence="5">
    <location>
        <begin position="12"/>
        <end position="35"/>
    </location>
</feature>
<evidence type="ECO:0000259" key="6">
    <source>
        <dbReference type="Pfam" id="PF06429"/>
    </source>
</evidence>
<dbReference type="InterPro" id="IPR020013">
    <property type="entry name" value="Flagellar_FlgE/F/G"/>
</dbReference>
<name>A0A6L8W8H0_9PROT</name>
<dbReference type="PANTHER" id="PTHR30435:SF19">
    <property type="entry name" value="FLAGELLAR BASAL-BODY ROD PROTEIN FLGG"/>
    <property type="match status" value="1"/>
</dbReference>
<dbReference type="Proteomes" id="UP000476030">
    <property type="component" value="Unassembled WGS sequence"/>
</dbReference>
<dbReference type="Pfam" id="PF22692">
    <property type="entry name" value="LlgE_F_G_D1"/>
    <property type="match status" value="1"/>
</dbReference>
<comment type="similarity">
    <text evidence="2 4">Belongs to the flagella basal body rod proteins family.</text>
</comment>
<comment type="subunit">
    <text evidence="4">The basal body constitutes a major portion of the flagellar organelle and consists of five rings (E,L,P,S, and M) mounted on a central rod. The rod consists of about 26 subunits of FlgG in the distal portion, and FlgB, FlgC and FlgF are thought to build up the proximal portion of the rod with about 6 subunits each.</text>
</comment>
<accession>A0A6L8W8H0</accession>
<evidence type="ECO:0000256" key="2">
    <source>
        <dbReference type="ARBA" id="ARBA00009677"/>
    </source>
</evidence>
<protein>
    <recommendedName>
        <fullName evidence="4">Flagellar basal-body rod protein FlgF</fullName>
    </recommendedName>
</protein>
<evidence type="ECO:0000256" key="3">
    <source>
        <dbReference type="ARBA" id="ARBA00023143"/>
    </source>
</evidence>
<dbReference type="InterPro" id="IPR037925">
    <property type="entry name" value="FlgE/F/G-like"/>
</dbReference>
<dbReference type="NCBIfam" id="TIGR02490">
    <property type="entry name" value="flgF"/>
    <property type="match status" value="1"/>
</dbReference>
<feature type="domain" description="Flagellar hook protein FlgE/F/G-like D1" evidence="7">
    <location>
        <begin position="81"/>
        <end position="146"/>
    </location>
</feature>
<evidence type="ECO:0000259" key="7">
    <source>
        <dbReference type="Pfam" id="PF22692"/>
    </source>
</evidence>
<comment type="subcellular location">
    <subcellularLocation>
        <location evidence="1 4">Bacterial flagellum basal body</location>
    </subcellularLocation>
</comment>
<evidence type="ECO:0000313" key="8">
    <source>
        <dbReference type="EMBL" id="MZR30803.1"/>
    </source>
</evidence>
<dbReference type="InterPro" id="IPR001444">
    <property type="entry name" value="Flag_bb_rod_N"/>
</dbReference>
<keyword evidence="8" id="KW-0282">Flagellum</keyword>
<dbReference type="PANTHER" id="PTHR30435">
    <property type="entry name" value="FLAGELLAR PROTEIN"/>
    <property type="match status" value="1"/>
</dbReference>
<evidence type="ECO:0000313" key="9">
    <source>
        <dbReference type="Proteomes" id="UP000476030"/>
    </source>
</evidence>
<keyword evidence="9" id="KW-1185">Reference proteome</keyword>
<dbReference type="InterPro" id="IPR012836">
    <property type="entry name" value="FlgF"/>
</dbReference>
<proteinExistence type="inferred from homology"/>
<dbReference type="GO" id="GO:0030694">
    <property type="term" value="C:bacterial-type flagellum basal body, rod"/>
    <property type="evidence" value="ECO:0007669"/>
    <property type="project" value="UniProtKB-UniRule"/>
</dbReference>